<organism evidence="2">
    <name type="scientific">Streptomyces sp. CMC78</name>
    <dbReference type="NCBI Taxonomy" id="3231512"/>
    <lineage>
        <taxon>Bacteria</taxon>
        <taxon>Bacillati</taxon>
        <taxon>Actinomycetota</taxon>
        <taxon>Actinomycetes</taxon>
        <taxon>Kitasatosporales</taxon>
        <taxon>Streptomycetaceae</taxon>
        <taxon>Streptomyces</taxon>
    </lineage>
</organism>
<dbReference type="Pfam" id="PF00550">
    <property type="entry name" value="PP-binding"/>
    <property type="match status" value="1"/>
</dbReference>
<dbReference type="SUPFAM" id="SSF47336">
    <property type="entry name" value="ACP-like"/>
    <property type="match status" value="1"/>
</dbReference>
<dbReference type="Gene3D" id="1.10.1200.10">
    <property type="entry name" value="ACP-like"/>
    <property type="match status" value="1"/>
</dbReference>
<proteinExistence type="predicted"/>
<dbReference type="KEGG" id="stcm:SCMC78_46350"/>
<dbReference type="InterPro" id="IPR009081">
    <property type="entry name" value="PP-bd_ACP"/>
</dbReference>
<dbReference type="InterPro" id="IPR036736">
    <property type="entry name" value="ACP-like_sf"/>
</dbReference>
<accession>A0AB33KSN0</accession>
<protein>
    <submittedName>
        <fullName evidence="2">Phosphopantetheine-binding protein</fullName>
    </submittedName>
</protein>
<dbReference type="AlphaFoldDB" id="A0AB33KSN0"/>
<name>A0AB33KSN0_9ACTN</name>
<feature type="domain" description="Carrier" evidence="1">
    <location>
        <begin position="1"/>
        <end position="81"/>
    </location>
</feature>
<gene>
    <name evidence="2" type="ORF">SCMC78_46350</name>
</gene>
<dbReference type="PROSITE" id="PS50075">
    <property type="entry name" value="CARRIER"/>
    <property type="match status" value="1"/>
</dbReference>
<evidence type="ECO:0000259" key="1">
    <source>
        <dbReference type="PROSITE" id="PS50075"/>
    </source>
</evidence>
<evidence type="ECO:0000313" key="2">
    <source>
        <dbReference type="EMBL" id="BFP54828.1"/>
    </source>
</evidence>
<sequence>MNDNTIVAQVETALSEVLEREVTGLTEDIRLFEDLHLDSTSVMEMLMELEDSMKIVIDPENLDMDDFQTIATLTGYLRRISPEQQDAGE</sequence>
<dbReference type="RefSeq" id="WP_319597060.1">
    <property type="nucleotide sequence ID" value="NZ_AP035884.1"/>
</dbReference>
<reference evidence="2" key="1">
    <citation type="submission" date="2024-07" db="EMBL/GenBank/DDBJ databases">
        <title>Complete genome sequences of cellulolytic bacteria, Kitasatospora sp. CMC57 and Streptomyces sp. CMC78, isolated from Japanese agricultural soil.</title>
        <authorList>
            <person name="Hashimoto T."/>
            <person name="Ito M."/>
            <person name="Iwamoto M."/>
            <person name="Fukahori D."/>
            <person name="Shoda T."/>
            <person name="Sakoda M."/>
            <person name="Morohoshi T."/>
            <person name="Mitsuboshi M."/>
            <person name="Nishizawa T."/>
        </authorList>
    </citation>
    <scope>NUCLEOTIDE SEQUENCE</scope>
    <source>
        <strain evidence="2">CMC78</strain>
    </source>
</reference>
<dbReference type="EMBL" id="AP035884">
    <property type="protein sequence ID" value="BFP54828.1"/>
    <property type="molecule type" value="Genomic_DNA"/>
</dbReference>